<proteinExistence type="predicted"/>
<dbReference type="Proteomes" id="UP000184278">
    <property type="component" value="Unassembled WGS sequence"/>
</dbReference>
<protein>
    <submittedName>
        <fullName evidence="1">Uncharacterized protein</fullName>
    </submittedName>
</protein>
<reference evidence="2" key="1">
    <citation type="submission" date="2016-11" db="EMBL/GenBank/DDBJ databases">
        <authorList>
            <person name="Varghese N."/>
            <person name="Submissions S."/>
        </authorList>
    </citation>
    <scope>NUCLEOTIDE SEQUENCE [LARGE SCALE GENOMIC DNA]</scope>
    <source>
        <strain evidence="2">DSM 3071</strain>
    </source>
</reference>
<keyword evidence="2" id="KW-1185">Reference proteome</keyword>
<gene>
    <name evidence="1" type="ORF">SAMN02745229_01764</name>
</gene>
<dbReference type="Gene3D" id="3.40.50.300">
    <property type="entry name" value="P-loop containing nucleotide triphosphate hydrolases"/>
    <property type="match status" value="1"/>
</dbReference>
<accession>A0A1M5YVW8</accession>
<dbReference type="RefSeq" id="WP_073387093.1">
    <property type="nucleotide sequence ID" value="NZ_FQXK01000013.1"/>
</dbReference>
<evidence type="ECO:0000313" key="2">
    <source>
        <dbReference type="Proteomes" id="UP000184278"/>
    </source>
</evidence>
<sequence>MSVKVWPHEVNRDDYFELFEECVENIDISVQAGIKRDHIVRETVNAIKEIVSVYDIDYSEIAVLYPEKDSKGLRYYIQYWLRKALDTNNIPYSSVVPEEDGEGVYIKDEGGVVVASLDAIAGLEFKAVVLTGLYPFSYVFDKKGNRIKLNDWDAIQYLSDENRELIHTYFAKIYKGYLRANEILYVLSDAEQGTIINDVVENSYKEPEEDFDSIIDDILKNVVLC</sequence>
<dbReference type="InterPro" id="IPR027417">
    <property type="entry name" value="P-loop_NTPase"/>
</dbReference>
<dbReference type="SUPFAM" id="SSF52540">
    <property type="entry name" value="P-loop containing nucleoside triphosphate hydrolases"/>
    <property type="match status" value="1"/>
</dbReference>
<name>A0A1M5YVW8_BUTFI</name>
<evidence type="ECO:0000313" key="1">
    <source>
        <dbReference type="EMBL" id="SHI16004.1"/>
    </source>
</evidence>
<dbReference type="GeneID" id="89510025"/>
<dbReference type="AlphaFoldDB" id="A0A1M5YVW8"/>
<dbReference type="EMBL" id="FQXK01000013">
    <property type="protein sequence ID" value="SHI16004.1"/>
    <property type="molecule type" value="Genomic_DNA"/>
</dbReference>
<organism evidence="1 2">
    <name type="scientific">Butyrivibrio fibrisolvens DSM 3071</name>
    <dbReference type="NCBI Taxonomy" id="1121131"/>
    <lineage>
        <taxon>Bacteria</taxon>
        <taxon>Bacillati</taxon>
        <taxon>Bacillota</taxon>
        <taxon>Clostridia</taxon>
        <taxon>Lachnospirales</taxon>
        <taxon>Lachnospiraceae</taxon>
        <taxon>Butyrivibrio</taxon>
    </lineage>
</organism>
<dbReference type="OrthoDB" id="7066673at2"/>
<dbReference type="STRING" id="1121131.SAMN02745229_01764"/>